<evidence type="ECO:0000259" key="1">
    <source>
        <dbReference type="Pfam" id="PF11695"/>
    </source>
</evidence>
<organism evidence="2 3">
    <name type="scientific">Rhizobium hainanense</name>
    <dbReference type="NCBI Taxonomy" id="52131"/>
    <lineage>
        <taxon>Bacteria</taxon>
        <taxon>Pseudomonadati</taxon>
        <taxon>Pseudomonadota</taxon>
        <taxon>Alphaproteobacteria</taxon>
        <taxon>Hyphomicrobiales</taxon>
        <taxon>Rhizobiaceae</taxon>
        <taxon>Rhizobium/Agrobacterium group</taxon>
        <taxon>Rhizobium</taxon>
    </lineage>
</organism>
<proteinExistence type="predicted"/>
<dbReference type="STRING" id="52131.GA0061100_12210"/>
<keyword evidence="3" id="KW-1185">Reference proteome</keyword>
<dbReference type="Pfam" id="PF11695">
    <property type="entry name" value="DUF3291"/>
    <property type="match status" value="1"/>
</dbReference>
<evidence type="ECO:0000313" key="3">
    <source>
        <dbReference type="Proteomes" id="UP000186228"/>
    </source>
</evidence>
<reference evidence="3" key="1">
    <citation type="submission" date="2016-08" db="EMBL/GenBank/DDBJ databases">
        <authorList>
            <person name="Varghese N."/>
            <person name="Submissions Spin"/>
        </authorList>
    </citation>
    <scope>NUCLEOTIDE SEQUENCE [LARGE SCALE GENOMIC DNA]</scope>
    <source>
        <strain evidence="3">CCBAU 57015</strain>
    </source>
</reference>
<gene>
    <name evidence="2" type="ORF">GA0061100_12210</name>
</gene>
<protein>
    <recommendedName>
        <fullName evidence="1">DUF3291 domain-containing protein</fullName>
    </recommendedName>
</protein>
<dbReference type="AlphaFoldDB" id="A0A1C3WJC8"/>
<dbReference type="InterPro" id="IPR021708">
    <property type="entry name" value="DUF3291"/>
</dbReference>
<dbReference type="EMBL" id="FMAC01000022">
    <property type="protein sequence ID" value="SCB40058.1"/>
    <property type="molecule type" value="Genomic_DNA"/>
</dbReference>
<name>A0A1C3WJC8_9HYPH</name>
<accession>A0A1C3WJC8</accession>
<sequence length="195" mass="21372">MPASAGKHLAMYNFGLHVAAYESPAVEGFRLREAANFEAAARAHGFIGRSGYAGEPGTPCWGEQVFPRFIKGSGFQTAPSSLSLWADIESLMAFTYSGVHADALKGARHWNVRQSWPPLVLWWVDHGAVPEWKDGVERFEHLHDHGASPAAFSFKQPYGPDGRPQEIDRLRIKEIVAGNAVGQGELLAHVLTLKV</sequence>
<dbReference type="RefSeq" id="WP_075857081.1">
    <property type="nucleotide sequence ID" value="NZ_FMAC01000022.1"/>
</dbReference>
<evidence type="ECO:0000313" key="2">
    <source>
        <dbReference type="EMBL" id="SCB40058.1"/>
    </source>
</evidence>
<feature type="domain" description="DUF3291" evidence="1">
    <location>
        <begin position="9"/>
        <end position="156"/>
    </location>
</feature>
<dbReference type="Proteomes" id="UP000186228">
    <property type="component" value="Unassembled WGS sequence"/>
</dbReference>
<dbReference type="OrthoDB" id="2376237at2"/>